<feature type="domain" description="Transposase IS4-like" evidence="2">
    <location>
        <begin position="102"/>
        <end position="191"/>
    </location>
</feature>
<organism evidence="3 4">
    <name type="scientific">Deinococcus aerolatus</name>
    <dbReference type="NCBI Taxonomy" id="522487"/>
    <lineage>
        <taxon>Bacteria</taxon>
        <taxon>Thermotogati</taxon>
        <taxon>Deinococcota</taxon>
        <taxon>Deinococci</taxon>
        <taxon>Deinococcales</taxon>
        <taxon>Deinococcaceae</taxon>
        <taxon>Deinococcus</taxon>
    </lineage>
</organism>
<name>A0ABQ2GD42_9DEIO</name>
<dbReference type="InterPro" id="IPR002559">
    <property type="entry name" value="Transposase_11"/>
</dbReference>
<evidence type="ECO:0000313" key="4">
    <source>
        <dbReference type="Proteomes" id="UP000639973"/>
    </source>
</evidence>
<dbReference type="Pfam" id="PF01609">
    <property type="entry name" value="DDE_Tnp_1"/>
    <property type="match status" value="1"/>
</dbReference>
<evidence type="ECO:0000313" key="3">
    <source>
        <dbReference type="EMBL" id="GGL86338.1"/>
    </source>
</evidence>
<comment type="caution">
    <text evidence="3">The sequence shown here is derived from an EMBL/GenBank/DDBJ whole genome shotgun (WGS) entry which is preliminary data.</text>
</comment>
<dbReference type="EMBL" id="BMOL01000012">
    <property type="protein sequence ID" value="GGL86338.1"/>
    <property type="molecule type" value="Genomic_DNA"/>
</dbReference>
<gene>
    <name evidence="3" type="ORF">GCM10010840_25370</name>
</gene>
<feature type="region of interest" description="Disordered" evidence="1">
    <location>
        <begin position="231"/>
        <end position="271"/>
    </location>
</feature>
<keyword evidence="4" id="KW-1185">Reference proteome</keyword>
<accession>A0ABQ2GD42</accession>
<evidence type="ECO:0000256" key="1">
    <source>
        <dbReference type="SAM" id="MobiDB-lite"/>
    </source>
</evidence>
<evidence type="ECO:0000259" key="2">
    <source>
        <dbReference type="Pfam" id="PF01609"/>
    </source>
</evidence>
<proteinExistence type="predicted"/>
<protein>
    <recommendedName>
        <fullName evidence="2">Transposase IS4-like domain-containing protein</fullName>
    </recommendedName>
</protein>
<dbReference type="Proteomes" id="UP000639973">
    <property type="component" value="Unassembled WGS sequence"/>
</dbReference>
<reference evidence="4" key="1">
    <citation type="journal article" date="2019" name="Int. J. Syst. Evol. Microbiol.">
        <title>The Global Catalogue of Microorganisms (GCM) 10K type strain sequencing project: providing services to taxonomists for standard genome sequencing and annotation.</title>
        <authorList>
            <consortium name="The Broad Institute Genomics Platform"/>
            <consortium name="The Broad Institute Genome Sequencing Center for Infectious Disease"/>
            <person name="Wu L."/>
            <person name="Ma J."/>
        </authorList>
    </citation>
    <scope>NUCLEOTIDE SEQUENCE [LARGE SCALE GENOMIC DNA]</scope>
    <source>
        <strain evidence="4">JCM 15442</strain>
    </source>
</reference>
<feature type="compositionally biased region" description="Basic and acidic residues" evidence="1">
    <location>
        <begin position="246"/>
        <end position="271"/>
    </location>
</feature>
<sequence length="271" mass="30772">MVRYRPHHSLGRRAAIHSFYRWTRRHFSTRKTCKHQNITDAGLIALLLGRFVFKVPHASIWWSLLREDRHGLPSYAQAYIRSVRLLAQLETLVSTAEHLAEVIIDSMSIPVCRPKRTKHCTFPGVRWGYGTQGNFYGYKLHAWVTGGGKIVQYALRPANLHDLTVGFELNGRWPEFGGPKIIGDKGYAALGFVFPPKNTRYDTGWRAGGLTDFMRAEGKRAASQLQEWFEEGHGSVSADPVAQDQVRPEVSSERRFPAHDSARSEPTEDRS</sequence>